<dbReference type="Proteomes" id="UP000316096">
    <property type="component" value="Unassembled WGS sequence"/>
</dbReference>
<comment type="caution">
    <text evidence="2">The sequence shown here is derived from an EMBL/GenBank/DDBJ whole genome shotgun (WGS) entry which is preliminary data.</text>
</comment>
<dbReference type="EMBL" id="VFOZ01000001">
    <property type="protein sequence ID" value="TQL98258.1"/>
    <property type="molecule type" value="Genomic_DNA"/>
</dbReference>
<gene>
    <name evidence="2" type="ORF">FB559_3881</name>
</gene>
<name>A0A543CMC6_9ACTN</name>
<keyword evidence="3" id="KW-1185">Reference proteome</keyword>
<dbReference type="AlphaFoldDB" id="A0A543CMC6"/>
<protein>
    <submittedName>
        <fullName evidence="2">Uncharacterized protein</fullName>
    </submittedName>
</protein>
<evidence type="ECO:0000256" key="1">
    <source>
        <dbReference type="SAM" id="MobiDB-lite"/>
    </source>
</evidence>
<organism evidence="2 3">
    <name type="scientific">Actinoallomurus bryophytorum</name>
    <dbReference type="NCBI Taxonomy" id="1490222"/>
    <lineage>
        <taxon>Bacteria</taxon>
        <taxon>Bacillati</taxon>
        <taxon>Actinomycetota</taxon>
        <taxon>Actinomycetes</taxon>
        <taxon>Streptosporangiales</taxon>
        <taxon>Thermomonosporaceae</taxon>
        <taxon>Actinoallomurus</taxon>
    </lineage>
</organism>
<feature type="region of interest" description="Disordered" evidence="1">
    <location>
        <begin position="226"/>
        <end position="277"/>
    </location>
</feature>
<evidence type="ECO:0000313" key="2">
    <source>
        <dbReference type="EMBL" id="TQL98258.1"/>
    </source>
</evidence>
<evidence type="ECO:0000313" key="3">
    <source>
        <dbReference type="Proteomes" id="UP000316096"/>
    </source>
</evidence>
<proteinExistence type="predicted"/>
<feature type="region of interest" description="Disordered" evidence="1">
    <location>
        <begin position="1"/>
        <end position="28"/>
    </location>
</feature>
<sequence length="277" mass="28957">MRFAVRRPATRPASPSGHRPPGGDVLVLRAGPSRRLAPREDVSGASPAERAWNAGVRDLPPYGRVALARVLLGSAGAGLETGVASGRGASPAERAWNAGVRDRAPRGRAALARVLMGSAEAGVASPPGRPWDRRPVPVAPVPARSAVAGVLTSTADGGRAENTMTPGPDHAEARTTLTASVVAGEDPRVLMPTRVMSDRPATCPSGETAHRLGETTDSLLLRHLRTRPAKDASPPPEPIGTARPPMLDAPSTITEIPRRERRLLPGRQAGDSTPRTR</sequence>
<accession>A0A543CMC6</accession>
<reference evidence="2 3" key="1">
    <citation type="submission" date="2019-06" db="EMBL/GenBank/DDBJ databases">
        <title>Sequencing the genomes of 1000 actinobacteria strains.</title>
        <authorList>
            <person name="Klenk H.-P."/>
        </authorList>
    </citation>
    <scope>NUCLEOTIDE SEQUENCE [LARGE SCALE GENOMIC DNA]</scope>
    <source>
        <strain evidence="2 3">DSM 102200</strain>
    </source>
</reference>